<sequence>MVSASPMFLVTPVYHANYNSTANVVINQGGTDSGKTYAIMQLLLTKAITFDAPHEDPIITVVGESVPNLKKGAWRKAKEIIGNTPMLQSYIKGTINESDRIINFITGWTMEFISCTDEQSAKQGKRQYLFVNEANGINYPIFWQLAKRTRRQTFIDYNPSAPFWAHENLIGTDKFSNDLSASVQLIISDHRHNTFLSEEDHFRTENIKDPELWKVYARGKTGNLSGLIFPNWRKIPDDQFPWDAPFVGGLDFGYTNDPTAGVRVSRVGDSIFIHELFYETGLAPVKQAQLFRANGFDTNSIIYCEHDPDSIAALRKQRLKALPARKGKGSINAGIQFLKQFNVFYTASSENIHNEKTKYMWLTDPATGKSTNTAIDQFNHLMDASRYGAYTMWGLRA</sequence>
<dbReference type="InterPro" id="IPR052380">
    <property type="entry name" value="Viral_DNA_packaging_terminase"/>
</dbReference>
<name>A0A5P2G6K2_9BACT</name>
<feature type="domain" description="Phage terminase large subunit C-terminal" evidence="2">
    <location>
        <begin position="251"/>
        <end position="387"/>
    </location>
</feature>
<dbReference type="Gene3D" id="3.40.50.300">
    <property type="entry name" value="P-loop containing nucleotide triphosphate hydrolases"/>
    <property type="match status" value="1"/>
</dbReference>
<evidence type="ECO:0000313" key="4">
    <source>
        <dbReference type="Proteomes" id="UP000292424"/>
    </source>
</evidence>
<evidence type="ECO:0000259" key="2">
    <source>
        <dbReference type="Pfam" id="PF17288"/>
    </source>
</evidence>
<dbReference type="InterPro" id="IPR035412">
    <property type="entry name" value="Terminase_L_N"/>
</dbReference>
<dbReference type="Proteomes" id="UP000292424">
    <property type="component" value="Chromosome"/>
</dbReference>
<dbReference type="InterPro" id="IPR035413">
    <property type="entry name" value="Terminase_L_C"/>
</dbReference>
<accession>A0A5P2G6K2</accession>
<dbReference type="RefSeq" id="WP_131329801.1">
    <property type="nucleotide sequence ID" value="NZ_CP044016.1"/>
</dbReference>
<proteinExistence type="predicted"/>
<dbReference type="OrthoDB" id="9768556at2"/>
<feature type="domain" description="Phage terminase large subunit N-terminal" evidence="1">
    <location>
        <begin position="24"/>
        <end position="219"/>
    </location>
</feature>
<evidence type="ECO:0000313" key="3">
    <source>
        <dbReference type="EMBL" id="QES88853.1"/>
    </source>
</evidence>
<gene>
    <name evidence="3" type="ORF">E0W69_009365</name>
</gene>
<dbReference type="Pfam" id="PF17288">
    <property type="entry name" value="Terminase_3C"/>
    <property type="match status" value="1"/>
</dbReference>
<dbReference type="EMBL" id="CP044016">
    <property type="protein sequence ID" value="QES88853.1"/>
    <property type="molecule type" value="Genomic_DNA"/>
</dbReference>
<dbReference type="Gene3D" id="3.30.420.280">
    <property type="match status" value="1"/>
</dbReference>
<organism evidence="3 4">
    <name type="scientific">Rhizosphaericola mali</name>
    <dbReference type="NCBI Taxonomy" id="2545455"/>
    <lineage>
        <taxon>Bacteria</taxon>
        <taxon>Pseudomonadati</taxon>
        <taxon>Bacteroidota</taxon>
        <taxon>Chitinophagia</taxon>
        <taxon>Chitinophagales</taxon>
        <taxon>Chitinophagaceae</taxon>
        <taxon>Rhizosphaericola</taxon>
    </lineage>
</organism>
<evidence type="ECO:0008006" key="5">
    <source>
        <dbReference type="Google" id="ProtNLM"/>
    </source>
</evidence>
<keyword evidence="4" id="KW-1185">Reference proteome</keyword>
<dbReference type="InterPro" id="IPR027417">
    <property type="entry name" value="P-loop_NTPase"/>
</dbReference>
<dbReference type="PANTHER" id="PTHR39184:SF1">
    <property type="entry name" value="PBSX PHAGE TERMINASE LARGE SUBUNIT"/>
    <property type="match status" value="1"/>
</dbReference>
<dbReference type="PANTHER" id="PTHR39184">
    <property type="match status" value="1"/>
</dbReference>
<dbReference type="Pfam" id="PF04466">
    <property type="entry name" value="Terminase_3"/>
    <property type="match status" value="1"/>
</dbReference>
<dbReference type="KEGG" id="arac:E0W69_009365"/>
<evidence type="ECO:0000259" key="1">
    <source>
        <dbReference type="Pfam" id="PF04466"/>
    </source>
</evidence>
<reference evidence="3 4" key="1">
    <citation type="submission" date="2019-09" db="EMBL/GenBank/DDBJ databases">
        <title>Complete genome sequence of Arachidicoccus sp. B3-10 isolated from apple orchard soil.</title>
        <authorList>
            <person name="Kim H.S."/>
            <person name="Han K.-I."/>
            <person name="Suh M.K."/>
            <person name="Lee K.C."/>
            <person name="Eom M.K."/>
            <person name="Kim J.-S."/>
            <person name="Kang S.W."/>
            <person name="Sin Y."/>
            <person name="Lee J.-S."/>
        </authorList>
    </citation>
    <scope>NUCLEOTIDE SEQUENCE [LARGE SCALE GENOMIC DNA]</scope>
    <source>
        <strain evidence="3 4">B3-10</strain>
    </source>
</reference>
<protein>
    <recommendedName>
        <fullName evidence="5">Terminase</fullName>
    </recommendedName>
</protein>
<dbReference type="AlphaFoldDB" id="A0A5P2G6K2"/>